<dbReference type="Proteomes" id="UP000741282">
    <property type="component" value="Unassembled WGS sequence"/>
</dbReference>
<dbReference type="AlphaFoldDB" id="A0A955I2C3"/>
<dbReference type="InterPro" id="IPR011761">
    <property type="entry name" value="ATP-grasp"/>
</dbReference>
<dbReference type="SUPFAM" id="SSF56059">
    <property type="entry name" value="Glutathione synthetase ATP-binding domain-like"/>
    <property type="match status" value="1"/>
</dbReference>
<dbReference type="PROSITE" id="PS50975">
    <property type="entry name" value="ATP_GRASP"/>
    <property type="match status" value="1"/>
</dbReference>
<dbReference type="GO" id="GO:0005524">
    <property type="term" value="F:ATP binding"/>
    <property type="evidence" value="ECO:0007669"/>
    <property type="project" value="UniProtKB-UniRule"/>
</dbReference>
<evidence type="ECO:0000259" key="2">
    <source>
        <dbReference type="PROSITE" id="PS50975"/>
    </source>
</evidence>
<sequence length="472" mass="53157">MSLYDPIFYITNDSERAIGLEEIVDLHILAIDDSWLARQIHNKTHKVFILEREIGILNPIFRNSNKLLQEPLTQEYIDHHSQDIRQGMVFKIAPNIERTAQALGIQLLNTTSQQNQRFENKIPQLEFLKELDNIPLPKSEIYLLGDTDHQKLISEFSDPYVIQFDRGHTGTGTLFIRSEDELEDLKSAFPKRPVRISQYIEGEAWTLNAVSTRWGTHYGGLSYQITGVEPLTRVSGATVGNDWSRAHSLPDNTISQIAMITKKVGDGLFEEGFRGLFGLDLIVDDKGKAFLIEINARQPASTGMHTKLMLKNQQIPLQLLHIAEFLGLTDSELIQYMTDRSRPAHSLTKLQDQLSEQDRSLGRDINASQCILRNSASGNITIAGDLGSGIYDRTDRDLSEQAIDDRYSIDHLDEDEFLLITATEGRIVTPGTEYARIQTYGSVLDNSGKLLPVLVDIINKLKGSTHEEATTT</sequence>
<evidence type="ECO:0000256" key="1">
    <source>
        <dbReference type="PROSITE-ProRule" id="PRU00409"/>
    </source>
</evidence>
<organism evidence="3 4">
    <name type="scientific">Candidatus Dojkabacteria bacterium</name>
    <dbReference type="NCBI Taxonomy" id="2099670"/>
    <lineage>
        <taxon>Bacteria</taxon>
        <taxon>Candidatus Dojkabacteria</taxon>
    </lineage>
</organism>
<proteinExistence type="predicted"/>
<dbReference type="EMBL" id="JAGQLN010000007">
    <property type="protein sequence ID" value="MCA9376769.1"/>
    <property type="molecule type" value="Genomic_DNA"/>
</dbReference>
<keyword evidence="1" id="KW-0067">ATP-binding</keyword>
<dbReference type="GO" id="GO:0046872">
    <property type="term" value="F:metal ion binding"/>
    <property type="evidence" value="ECO:0007669"/>
    <property type="project" value="InterPro"/>
</dbReference>
<reference evidence="3" key="2">
    <citation type="journal article" date="2021" name="Microbiome">
        <title>Successional dynamics and alternative stable states in a saline activated sludge microbial community over 9 years.</title>
        <authorList>
            <person name="Wang Y."/>
            <person name="Ye J."/>
            <person name="Ju F."/>
            <person name="Liu L."/>
            <person name="Boyd J.A."/>
            <person name="Deng Y."/>
            <person name="Parks D.H."/>
            <person name="Jiang X."/>
            <person name="Yin X."/>
            <person name="Woodcroft B.J."/>
            <person name="Tyson G.W."/>
            <person name="Hugenholtz P."/>
            <person name="Polz M.F."/>
            <person name="Zhang T."/>
        </authorList>
    </citation>
    <scope>NUCLEOTIDE SEQUENCE</scope>
    <source>
        <strain evidence="3">HKST-UBA17</strain>
    </source>
</reference>
<reference evidence="3" key="1">
    <citation type="submission" date="2020-04" db="EMBL/GenBank/DDBJ databases">
        <authorList>
            <person name="Zhang T."/>
        </authorList>
    </citation>
    <scope>NUCLEOTIDE SEQUENCE</scope>
    <source>
        <strain evidence="3">HKST-UBA17</strain>
    </source>
</reference>
<dbReference type="InterPro" id="IPR003806">
    <property type="entry name" value="ATP-grasp_PylC-type"/>
</dbReference>
<dbReference type="Gene3D" id="3.30.470.20">
    <property type="entry name" value="ATP-grasp fold, B domain"/>
    <property type="match status" value="1"/>
</dbReference>
<protein>
    <submittedName>
        <fullName evidence="3">ATP-grasp domain-containing protein</fullName>
    </submittedName>
</protein>
<evidence type="ECO:0000313" key="3">
    <source>
        <dbReference type="EMBL" id="MCA9376769.1"/>
    </source>
</evidence>
<accession>A0A955I2C3</accession>
<keyword evidence="1" id="KW-0547">Nucleotide-binding</keyword>
<feature type="domain" description="ATP-grasp" evidence="2">
    <location>
        <begin position="126"/>
        <end position="324"/>
    </location>
</feature>
<evidence type="ECO:0000313" key="4">
    <source>
        <dbReference type="Proteomes" id="UP000741282"/>
    </source>
</evidence>
<gene>
    <name evidence="3" type="ORF">KC685_02520</name>
</gene>
<dbReference type="Pfam" id="PF02655">
    <property type="entry name" value="ATP-grasp_3"/>
    <property type="match status" value="1"/>
</dbReference>
<name>A0A955I2C3_9BACT</name>
<comment type="caution">
    <text evidence="3">The sequence shown here is derived from an EMBL/GenBank/DDBJ whole genome shotgun (WGS) entry which is preliminary data.</text>
</comment>